<protein>
    <recommendedName>
        <fullName evidence="1">D-inositol 3-phosphate glycosyltransferase</fullName>
    </recommendedName>
</protein>
<keyword evidence="6" id="KW-1185">Reference proteome</keyword>
<dbReference type="EMBL" id="RFFI01000090">
    <property type="protein sequence ID" value="RMI06850.1"/>
    <property type="molecule type" value="Genomic_DNA"/>
</dbReference>
<comment type="caution">
    <text evidence="5">The sequence shown here is derived from an EMBL/GenBank/DDBJ whole genome shotgun (WGS) entry which is preliminary data.</text>
</comment>
<evidence type="ECO:0000256" key="1">
    <source>
        <dbReference type="ARBA" id="ARBA00021292"/>
    </source>
</evidence>
<reference evidence="5 6" key="1">
    <citation type="submission" date="2018-10" db="EMBL/GenBank/DDBJ databases">
        <title>Isolation, diversity and antifungal activity of actinobacteria from wheat.</title>
        <authorList>
            <person name="Han C."/>
        </authorList>
    </citation>
    <scope>NUCLEOTIDE SEQUENCE [LARGE SCALE GENOMIC DNA]</scope>
    <source>
        <strain evidence="5 6">NEAU-YY56</strain>
    </source>
</reference>
<dbReference type="InterPro" id="IPR028098">
    <property type="entry name" value="Glyco_trans_4-like_N"/>
</dbReference>
<evidence type="ECO:0000313" key="6">
    <source>
        <dbReference type="Proteomes" id="UP000269289"/>
    </source>
</evidence>
<dbReference type="Pfam" id="PF13692">
    <property type="entry name" value="Glyco_trans_1_4"/>
    <property type="match status" value="1"/>
</dbReference>
<evidence type="ECO:0000256" key="2">
    <source>
        <dbReference type="ARBA" id="ARBA00022676"/>
    </source>
</evidence>
<dbReference type="GO" id="GO:1901137">
    <property type="term" value="P:carbohydrate derivative biosynthetic process"/>
    <property type="evidence" value="ECO:0007669"/>
    <property type="project" value="UniProtKB-ARBA"/>
</dbReference>
<evidence type="ECO:0000313" key="5">
    <source>
        <dbReference type="EMBL" id="RMI06850.1"/>
    </source>
</evidence>
<gene>
    <name evidence="5" type="ORF">EBM89_14910</name>
</gene>
<keyword evidence="3 5" id="KW-0808">Transferase</keyword>
<dbReference type="SUPFAM" id="SSF53756">
    <property type="entry name" value="UDP-Glycosyltransferase/glycogen phosphorylase"/>
    <property type="match status" value="1"/>
</dbReference>
<dbReference type="GO" id="GO:0016758">
    <property type="term" value="F:hexosyltransferase activity"/>
    <property type="evidence" value="ECO:0007669"/>
    <property type="project" value="TreeGrafter"/>
</dbReference>
<dbReference type="CDD" id="cd03801">
    <property type="entry name" value="GT4_PimA-like"/>
    <property type="match status" value="1"/>
</dbReference>
<name>A0A3M2J4L3_9CELL</name>
<dbReference type="Proteomes" id="UP000269289">
    <property type="component" value="Unassembled WGS sequence"/>
</dbReference>
<dbReference type="RefSeq" id="WP_122150283.1">
    <property type="nucleotide sequence ID" value="NZ_RFFI01000090.1"/>
</dbReference>
<organism evidence="5 6">
    <name type="scientific">Cellulomonas triticagri</name>
    <dbReference type="NCBI Taxonomy" id="2483352"/>
    <lineage>
        <taxon>Bacteria</taxon>
        <taxon>Bacillati</taxon>
        <taxon>Actinomycetota</taxon>
        <taxon>Actinomycetes</taxon>
        <taxon>Micrococcales</taxon>
        <taxon>Cellulomonadaceae</taxon>
        <taxon>Cellulomonas</taxon>
    </lineage>
</organism>
<dbReference type="Pfam" id="PF13439">
    <property type="entry name" value="Glyco_transf_4"/>
    <property type="match status" value="1"/>
</dbReference>
<dbReference type="AlphaFoldDB" id="A0A3M2J4L3"/>
<sequence>MGEAPAVQEPLRIAMLSYYLPSGSKIGVGFQAHELATELASRGHQVDVFSDCPPVPGAAYGHRHVAMSGSLRTFRFASALRRQDYTGYDVVHAHGDDYWMWRRRAGLHVRTVHGSCFEEARHIRGAKEKLRMLMLGLTEVLASVVADRVVVVSPQTRRWVPRSHDVIPNGVDTTRFTPAPEGDAARADHPVILFVGTWHGRKRGKDLAAAFQRDVRPRVPGAELWMVTRDAPADPGEGIRVLGRLSDEDLADAYRRAWVFCLPSSYEGFGIPYAEAMASGLPVVATPNVGARYVSDEGRAAVLADLDGLGTALADLLEDAPRRAALSAAGLERSRSFSLTAVADAYERLYREPARTVHTGDRT</sequence>
<dbReference type="OrthoDB" id="9801609at2"/>
<dbReference type="PANTHER" id="PTHR45947:SF3">
    <property type="entry name" value="SULFOQUINOVOSYL TRANSFERASE SQD2"/>
    <property type="match status" value="1"/>
</dbReference>
<dbReference type="PANTHER" id="PTHR45947">
    <property type="entry name" value="SULFOQUINOVOSYL TRANSFERASE SQD2"/>
    <property type="match status" value="1"/>
</dbReference>
<proteinExistence type="predicted"/>
<keyword evidence="2" id="KW-0328">Glycosyltransferase</keyword>
<feature type="domain" description="Glycosyltransferase subfamily 4-like N-terminal" evidence="4">
    <location>
        <begin position="27"/>
        <end position="175"/>
    </location>
</feature>
<evidence type="ECO:0000259" key="4">
    <source>
        <dbReference type="Pfam" id="PF13439"/>
    </source>
</evidence>
<evidence type="ECO:0000256" key="3">
    <source>
        <dbReference type="ARBA" id="ARBA00022679"/>
    </source>
</evidence>
<dbReference type="InterPro" id="IPR050194">
    <property type="entry name" value="Glycosyltransferase_grp1"/>
</dbReference>
<accession>A0A3M2J4L3</accession>
<dbReference type="Gene3D" id="3.40.50.2000">
    <property type="entry name" value="Glycogen Phosphorylase B"/>
    <property type="match status" value="2"/>
</dbReference>